<keyword evidence="5" id="KW-1185">Reference proteome</keyword>
<dbReference type="EMBL" id="CP025430">
    <property type="protein sequence ID" value="AUH65125.1"/>
    <property type="molecule type" value="Genomic_DNA"/>
</dbReference>
<dbReference type="RefSeq" id="WP_101753152.1">
    <property type="nucleotide sequence ID" value="NZ_CP025430.1"/>
</dbReference>
<sequence length="528" mass="57309">MIHGLMTLLIAVVAGTVSVIAALLFIRWLDSRGHHATRRSRGALIGEAEPIIFLFRGRNLVDATLPAKNLAGAISEEAVDLPRLTAWLEGRFPDLSTRMAGLAATGRVELAGGAGTGIAALRLVIEDLGQNTTRLTISDPGAENAAIMVDSLTLQAMEEELELLRGSMNHTPMMAWRQDTDGTVTWANAAYLKRAEEVAQDGLSWPLPRLLDLPSLTDSAARLSRRAQLEARGSVLWFDCHAHRSGEQTMFFALPADAAVRAERGLREFVQTLTKTFADLPTGLAIFDRERNLQLFNPALIDLTGLSAGFLTGRPTLFDFLDKLRDARMVPEPKDYRSWRQQMNNLETAAATGRHVETWSLPGGQTYRVTGRPHPDGAVAFLFEDISSEISLTRKFRADLNLGALVLDGIEDALVVFGASGQFLLCNKAYEQLWGGRSATMAEAVERWRGAIAAGAGFEALTERLSLRDGTGRDDGAMAAPEGGLLGWSVRALTGGRQLVRFRLPESEAAGTSRDDAAPRNRKAIGAD</sequence>
<dbReference type="InterPro" id="IPR000014">
    <property type="entry name" value="PAS"/>
</dbReference>
<protein>
    <submittedName>
        <fullName evidence="4">Histidine kinase</fullName>
    </submittedName>
</protein>
<dbReference type="Pfam" id="PF12860">
    <property type="entry name" value="PAS_7"/>
    <property type="match status" value="1"/>
</dbReference>
<organism evidence="4 5">
    <name type="scientific">Paracoccus zhejiangensis</name>
    <dbReference type="NCBI Taxonomy" id="1077935"/>
    <lineage>
        <taxon>Bacteria</taxon>
        <taxon>Pseudomonadati</taxon>
        <taxon>Pseudomonadota</taxon>
        <taxon>Alphaproteobacteria</taxon>
        <taxon>Rhodobacterales</taxon>
        <taxon>Paracoccaceae</taxon>
        <taxon>Paracoccus</taxon>
    </lineage>
</organism>
<keyword evidence="2" id="KW-1133">Transmembrane helix</keyword>
<dbReference type="Gene3D" id="3.30.450.20">
    <property type="entry name" value="PAS domain"/>
    <property type="match status" value="1"/>
</dbReference>
<evidence type="ECO:0000313" key="5">
    <source>
        <dbReference type="Proteomes" id="UP000234530"/>
    </source>
</evidence>
<feature type="transmembrane region" description="Helical" evidence="2">
    <location>
        <begin position="6"/>
        <end position="29"/>
    </location>
</feature>
<feature type="domain" description="PAS" evidence="3">
    <location>
        <begin position="162"/>
        <end position="228"/>
    </location>
</feature>
<gene>
    <name evidence="4" type="ORF">CX676_13865</name>
</gene>
<dbReference type="KEGG" id="pzh:CX676_13865"/>
<evidence type="ECO:0000259" key="3">
    <source>
        <dbReference type="SMART" id="SM00091"/>
    </source>
</evidence>
<accession>A0A2H5F0P9</accession>
<dbReference type="SMART" id="SM00091">
    <property type="entry name" value="PAS"/>
    <property type="match status" value="3"/>
</dbReference>
<dbReference type="AlphaFoldDB" id="A0A2H5F0P9"/>
<proteinExistence type="predicted"/>
<keyword evidence="2" id="KW-0472">Membrane</keyword>
<keyword evidence="2" id="KW-0812">Transmembrane</keyword>
<feature type="domain" description="PAS" evidence="3">
    <location>
        <begin position="271"/>
        <end position="338"/>
    </location>
</feature>
<feature type="region of interest" description="Disordered" evidence="1">
    <location>
        <begin position="506"/>
        <end position="528"/>
    </location>
</feature>
<evidence type="ECO:0000256" key="1">
    <source>
        <dbReference type="SAM" id="MobiDB-lite"/>
    </source>
</evidence>
<dbReference type="SUPFAM" id="SSF55785">
    <property type="entry name" value="PYP-like sensor domain (PAS domain)"/>
    <property type="match status" value="2"/>
</dbReference>
<evidence type="ECO:0000256" key="2">
    <source>
        <dbReference type="SAM" id="Phobius"/>
    </source>
</evidence>
<reference evidence="4 5" key="1">
    <citation type="journal article" date="2013" name="Antonie Van Leeuwenhoek">
        <title>Paracoccus zhejiangensis sp. nov., isolated from activated sludge in wastewater-treatment system.</title>
        <authorList>
            <person name="Wu Z.G."/>
            <person name="Zhang D.F."/>
            <person name="Liu Y.L."/>
            <person name="Wang F."/>
            <person name="Jiang X."/>
            <person name="Li C."/>
            <person name="Li S.P."/>
            <person name="Hong Q."/>
            <person name="Li W.J."/>
        </authorList>
    </citation>
    <scope>NUCLEOTIDE SEQUENCE [LARGE SCALE GENOMIC DNA]</scope>
    <source>
        <strain evidence="4 5">J6</strain>
    </source>
</reference>
<dbReference type="Proteomes" id="UP000234530">
    <property type="component" value="Chromosome"/>
</dbReference>
<evidence type="ECO:0000313" key="4">
    <source>
        <dbReference type="EMBL" id="AUH65125.1"/>
    </source>
</evidence>
<dbReference type="OrthoDB" id="9797304at2"/>
<feature type="domain" description="PAS" evidence="3">
    <location>
        <begin position="401"/>
        <end position="470"/>
    </location>
</feature>
<dbReference type="InterPro" id="IPR035965">
    <property type="entry name" value="PAS-like_dom_sf"/>
</dbReference>
<keyword evidence="4" id="KW-0808">Transferase</keyword>
<name>A0A2H5F0P9_9RHOB</name>
<dbReference type="GO" id="GO:0016301">
    <property type="term" value="F:kinase activity"/>
    <property type="evidence" value="ECO:0007669"/>
    <property type="project" value="UniProtKB-KW"/>
</dbReference>
<keyword evidence="4" id="KW-0418">Kinase</keyword>